<keyword evidence="2" id="KW-1185">Reference proteome</keyword>
<sequence length="72" mass="9082">MKTKRINKYIYYWIIWSNYGTGWERESWYDKRDSTYGQVKRDLKEYRFACPKASYQIRERRELNPDYQPNNN</sequence>
<dbReference type="Proteomes" id="UP000247973">
    <property type="component" value="Unassembled WGS sequence"/>
</dbReference>
<gene>
    <name evidence="1" type="ORF">CLV62_12040</name>
</gene>
<protein>
    <submittedName>
        <fullName evidence="1">Uncharacterized protein</fullName>
    </submittedName>
</protein>
<organism evidence="1 2">
    <name type="scientific">Dysgonomonas alginatilytica</name>
    <dbReference type="NCBI Taxonomy" id="1605892"/>
    <lineage>
        <taxon>Bacteria</taxon>
        <taxon>Pseudomonadati</taxon>
        <taxon>Bacteroidota</taxon>
        <taxon>Bacteroidia</taxon>
        <taxon>Bacteroidales</taxon>
        <taxon>Dysgonomonadaceae</taxon>
        <taxon>Dysgonomonas</taxon>
    </lineage>
</organism>
<dbReference type="EMBL" id="QICL01000020">
    <property type="protein sequence ID" value="PXV62352.1"/>
    <property type="molecule type" value="Genomic_DNA"/>
</dbReference>
<proteinExistence type="predicted"/>
<evidence type="ECO:0000313" key="2">
    <source>
        <dbReference type="Proteomes" id="UP000247973"/>
    </source>
</evidence>
<reference evidence="1 2" key="1">
    <citation type="submission" date="2018-03" db="EMBL/GenBank/DDBJ databases">
        <title>Genomic Encyclopedia of Archaeal and Bacterial Type Strains, Phase II (KMG-II): from individual species to whole genera.</title>
        <authorList>
            <person name="Goeker M."/>
        </authorList>
    </citation>
    <scope>NUCLEOTIDE SEQUENCE [LARGE SCALE GENOMIC DNA]</scope>
    <source>
        <strain evidence="1 2">DSM 100214</strain>
    </source>
</reference>
<dbReference type="RefSeq" id="WP_110311487.1">
    <property type="nucleotide sequence ID" value="NZ_QICL01000020.1"/>
</dbReference>
<dbReference type="AlphaFoldDB" id="A0A2V3PT67"/>
<evidence type="ECO:0000313" key="1">
    <source>
        <dbReference type="EMBL" id="PXV62352.1"/>
    </source>
</evidence>
<comment type="caution">
    <text evidence="1">The sequence shown here is derived from an EMBL/GenBank/DDBJ whole genome shotgun (WGS) entry which is preliminary data.</text>
</comment>
<name>A0A2V3PT67_9BACT</name>
<dbReference type="OrthoDB" id="9956129at2"/>
<accession>A0A2V3PT67</accession>